<evidence type="ECO:0000313" key="1">
    <source>
        <dbReference type="EMBL" id="MFC6082445.1"/>
    </source>
</evidence>
<reference evidence="2" key="1">
    <citation type="journal article" date="2019" name="Int. J. Syst. Evol. Microbiol.">
        <title>The Global Catalogue of Microorganisms (GCM) 10K type strain sequencing project: providing services to taxonomists for standard genome sequencing and annotation.</title>
        <authorList>
            <consortium name="The Broad Institute Genomics Platform"/>
            <consortium name="The Broad Institute Genome Sequencing Center for Infectious Disease"/>
            <person name="Wu L."/>
            <person name="Ma J."/>
        </authorList>
    </citation>
    <scope>NUCLEOTIDE SEQUENCE [LARGE SCALE GENOMIC DNA]</scope>
    <source>
        <strain evidence="2">JCM 30346</strain>
    </source>
</reference>
<keyword evidence="2" id="KW-1185">Reference proteome</keyword>
<dbReference type="RefSeq" id="WP_380752475.1">
    <property type="nucleotide sequence ID" value="NZ_JBHSRF010000017.1"/>
</dbReference>
<organism evidence="1 2">
    <name type="scientific">Sphaerisporangium aureirubrum</name>
    <dbReference type="NCBI Taxonomy" id="1544736"/>
    <lineage>
        <taxon>Bacteria</taxon>
        <taxon>Bacillati</taxon>
        <taxon>Actinomycetota</taxon>
        <taxon>Actinomycetes</taxon>
        <taxon>Streptosporangiales</taxon>
        <taxon>Streptosporangiaceae</taxon>
        <taxon>Sphaerisporangium</taxon>
    </lineage>
</organism>
<protein>
    <submittedName>
        <fullName evidence="1">Uncharacterized protein</fullName>
    </submittedName>
</protein>
<dbReference type="EMBL" id="JBHSRF010000017">
    <property type="protein sequence ID" value="MFC6082445.1"/>
    <property type="molecule type" value="Genomic_DNA"/>
</dbReference>
<comment type="caution">
    <text evidence="1">The sequence shown here is derived from an EMBL/GenBank/DDBJ whole genome shotgun (WGS) entry which is preliminary data.</text>
</comment>
<dbReference type="Proteomes" id="UP001596137">
    <property type="component" value="Unassembled WGS sequence"/>
</dbReference>
<sequence>MYPAGLDPARALRQLASSPAVVRHGLDVDQLRARVRARYPLVGELPGRPKLDALPQVAEVPLIFGDRELAGFEQRMTASLAEQAFVTLSAGWRHYSRAVTALAGRFGVTPVDATADLLGAMRRTADEHQVDWSPVLRSVIFSFPVLTRRL</sequence>
<name>A0ABW1NHN4_9ACTN</name>
<evidence type="ECO:0000313" key="2">
    <source>
        <dbReference type="Proteomes" id="UP001596137"/>
    </source>
</evidence>
<gene>
    <name evidence="1" type="ORF">ACFP1K_14865</name>
</gene>
<accession>A0ABW1NHN4</accession>
<proteinExistence type="predicted"/>